<evidence type="ECO:0000256" key="5">
    <source>
        <dbReference type="ARBA" id="ARBA00023136"/>
    </source>
</evidence>
<dbReference type="RefSeq" id="WP_186919204.1">
    <property type="nucleotide sequence ID" value="NZ_JACOPQ010000007.1"/>
</dbReference>
<dbReference type="EMBL" id="JACOPQ010000007">
    <property type="protein sequence ID" value="MBC5737397.1"/>
    <property type="molecule type" value="Genomic_DNA"/>
</dbReference>
<feature type="transmembrane region" description="Helical" evidence="6">
    <location>
        <begin position="114"/>
        <end position="143"/>
    </location>
</feature>
<comment type="similarity">
    <text evidence="6">Belongs to the ABC-4 integral membrane protein family.</text>
</comment>
<protein>
    <submittedName>
        <fullName evidence="8">ABC transporter permease</fullName>
    </submittedName>
</protein>
<dbReference type="GO" id="GO:0055085">
    <property type="term" value="P:transmembrane transport"/>
    <property type="evidence" value="ECO:0007669"/>
    <property type="project" value="UniProtKB-UniRule"/>
</dbReference>
<reference evidence="8" key="1">
    <citation type="submission" date="2020-08" db="EMBL/GenBank/DDBJ databases">
        <title>Genome public.</title>
        <authorList>
            <person name="Liu C."/>
            <person name="Sun Q."/>
        </authorList>
    </citation>
    <scope>NUCLEOTIDE SEQUENCE</scope>
    <source>
        <strain evidence="8">NSJ-52</strain>
    </source>
</reference>
<keyword evidence="6" id="KW-0813">Transport</keyword>
<dbReference type="InterPro" id="IPR003838">
    <property type="entry name" value="ABC3_permease_C"/>
</dbReference>
<dbReference type="PIRSF" id="PIRSF018968">
    <property type="entry name" value="ABC_permease_BceB"/>
    <property type="match status" value="1"/>
</dbReference>
<evidence type="ECO:0000313" key="8">
    <source>
        <dbReference type="EMBL" id="MBC5737397.1"/>
    </source>
</evidence>
<evidence type="ECO:0000256" key="6">
    <source>
        <dbReference type="PIRNR" id="PIRNR018968"/>
    </source>
</evidence>
<proteinExistence type="inferred from homology"/>
<dbReference type="InterPro" id="IPR027022">
    <property type="entry name" value="ABC_permease_BceB-typ"/>
</dbReference>
<dbReference type="Proteomes" id="UP000607645">
    <property type="component" value="Unassembled WGS sequence"/>
</dbReference>
<feature type="transmembrane region" description="Helical" evidence="6">
    <location>
        <begin position="605"/>
        <end position="631"/>
    </location>
</feature>
<feature type="transmembrane region" description="Helical" evidence="6">
    <location>
        <begin position="20"/>
        <end position="37"/>
    </location>
</feature>
<dbReference type="InterPro" id="IPR052536">
    <property type="entry name" value="ABC-4_Integral_Memb_Prot"/>
</dbReference>
<name>A0A8J6JLD8_9FIRM</name>
<evidence type="ECO:0000256" key="4">
    <source>
        <dbReference type="ARBA" id="ARBA00022989"/>
    </source>
</evidence>
<dbReference type="PANTHER" id="PTHR46795">
    <property type="entry name" value="ABC TRANSPORTER PERMEASE-RELATED-RELATED"/>
    <property type="match status" value="1"/>
</dbReference>
<organism evidence="8 9">
    <name type="scientific">Lawsonibacter faecis</name>
    <dbReference type="NCBI Taxonomy" id="2763052"/>
    <lineage>
        <taxon>Bacteria</taxon>
        <taxon>Bacillati</taxon>
        <taxon>Bacillota</taxon>
        <taxon>Clostridia</taxon>
        <taxon>Eubacteriales</taxon>
        <taxon>Oscillospiraceae</taxon>
        <taxon>Lawsonibacter</taxon>
    </lineage>
</organism>
<keyword evidence="9" id="KW-1185">Reference proteome</keyword>
<keyword evidence="3 6" id="KW-0812">Transmembrane</keyword>
<comment type="subcellular location">
    <subcellularLocation>
        <location evidence="1 6">Cell membrane</location>
        <topology evidence="1 6">Multi-pass membrane protein</topology>
    </subcellularLocation>
</comment>
<feature type="domain" description="ABC3 transporter permease C-terminal" evidence="7">
    <location>
        <begin position="64"/>
        <end position="183"/>
    </location>
</feature>
<dbReference type="Pfam" id="PF02687">
    <property type="entry name" value="FtsX"/>
    <property type="match status" value="1"/>
</dbReference>
<feature type="transmembrane region" description="Helical" evidence="6">
    <location>
        <begin position="57"/>
        <end position="80"/>
    </location>
</feature>
<feature type="transmembrane region" description="Helical" evidence="6">
    <location>
        <begin position="237"/>
        <end position="260"/>
    </location>
</feature>
<sequence>MFSKLALKNVTRSLKDYSVYFLTLTFGVCIFYVFNSLDSQWVMEALQGGEKSSILDATLMLVDIFSVFVSVILAFLILYANNFMFKRRKKELGTYMLLGLSQGRISSLLFLETLFIGVFSLAIGLALGVLLSQFISVFTAGLFQITIPQFHFVFSLKALLKTLLYFGVIFLVVMVFNSFAVSRRQLIDLLQAERKNEDLKLKSIRSSVVLFVLSIIFLGVAYTMLLKRGLLHIDALFFVMLGLGSLGTLFFFRALSGFLLRVFQANQKLYYKGLNMFTLRQFAARVGSNYVSMTVICLMLLLAIGITACSVGMNNTLDTLTNAQAPYDFYLSAERRSSETGETTPVDVPATLRRAGFDPAAQLSAGAEVTVWYSEVKIPQYAGTDDEFLDYTGILPLSTYNAMRALAGQRPITLEPDRYGQTLSDWDSRTEIMSEDPVLEIQGHALLADSRAVFHENLSIGYSTGSFFYLIVPDEVLAYGGDWTADKPIVIERYFCGNYRADVPKEQTEALLHDTLSQFHRLAFENDGGSSRFNTKLEIYMETMGTKIMVLFLGIYLGIVFLLCSAAVLALQQLSQAADNAPRYRILARLGAEEKMRSRSVYVQVLLAFLLPLLLAIVHSVVGMTAANAVIAQVGRLDTVASSAVTAAFIVVFYGTYLLATCWGSKRIVKSR</sequence>
<feature type="transmembrane region" description="Helical" evidence="6">
    <location>
        <begin position="163"/>
        <end position="182"/>
    </location>
</feature>
<feature type="transmembrane region" description="Helical" evidence="6">
    <location>
        <begin position="203"/>
        <end position="225"/>
    </location>
</feature>
<comment type="caution">
    <text evidence="8">The sequence shown here is derived from an EMBL/GenBank/DDBJ whole genome shotgun (WGS) entry which is preliminary data.</text>
</comment>
<evidence type="ECO:0000259" key="7">
    <source>
        <dbReference type="Pfam" id="PF02687"/>
    </source>
</evidence>
<dbReference type="GO" id="GO:0005886">
    <property type="term" value="C:plasma membrane"/>
    <property type="evidence" value="ECO:0007669"/>
    <property type="project" value="UniProtKB-SubCell"/>
</dbReference>
<dbReference type="AlphaFoldDB" id="A0A8J6JLD8"/>
<feature type="transmembrane region" description="Helical" evidence="6">
    <location>
        <begin position="643"/>
        <end position="663"/>
    </location>
</feature>
<gene>
    <name evidence="8" type="ORF">H8S62_10315</name>
</gene>
<keyword evidence="2 6" id="KW-1003">Cell membrane</keyword>
<evidence type="ECO:0000313" key="9">
    <source>
        <dbReference type="Proteomes" id="UP000607645"/>
    </source>
</evidence>
<evidence type="ECO:0000256" key="2">
    <source>
        <dbReference type="ARBA" id="ARBA00022475"/>
    </source>
</evidence>
<feature type="transmembrane region" description="Helical" evidence="6">
    <location>
        <begin position="290"/>
        <end position="313"/>
    </location>
</feature>
<feature type="transmembrane region" description="Helical" evidence="6">
    <location>
        <begin position="548"/>
        <end position="571"/>
    </location>
</feature>
<keyword evidence="5 6" id="KW-0472">Membrane</keyword>
<accession>A0A8J6JLD8</accession>
<dbReference type="PANTHER" id="PTHR46795:SF3">
    <property type="entry name" value="ABC TRANSPORTER PERMEASE"/>
    <property type="match status" value="1"/>
</dbReference>
<evidence type="ECO:0000256" key="3">
    <source>
        <dbReference type="ARBA" id="ARBA00022692"/>
    </source>
</evidence>
<evidence type="ECO:0000256" key="1">
    <source>
        <dbReference type="ARBA" id="ARBA00004651"/>
    </source>
</evidence>
<keyword evidence="4 6" id="KW-1133">Transmembrane helix</keyword>